<dbReference type="Proteomes" id="UP001301152">
    <property type="component" value="Unassembled WGS sequence"/>
</dbReference>
<evidence type="ECO:0000256" key="3">
    <source>
        <dbReference type="ARBA" id="ARBA00048488"/>
    </source>
</evidence>
<dbReference type="Gene3D" id="2.170.150.20">
    <property type="entry name" value="Peptide methionine sulfoxide reductase"/>
    <property type="match status" value="1"/>
</dbReference>
<dbReference type="EC" id="1.8.4.12" evidence="1"/>
<organism evidence="6 7">
    <name type="scientific">Acetobacter thailandicus</name>
    <dbReference type="NCBI Taxonomy" id="1502842"/>
    <lineage>
        <taxon>Bacteria</taxon>
        <taxon>Pseudomonadati</taxon>
        <taxon>Pseudomonadota</taxon>
        <taxon>Alphaproteobacteria</taxon>
        <taxon>Acetobacterales</taxon>
        <taxon>Acetobacteraceae</taxon>
        <taxon>Acetobacter</taxon>
    </lineage>
</organism>
<accession>A0ABT3QGD3</accession>
<dbReference type="Pfam" id="PF01641">
    <property type="entry name" value="SelR"/>
    <property type="match status" value="1"/>
</dbReference>
<reference evidence="6 7" key="1">
    <citation type="submission" date="2022-11" db="EMBL/GenBank/DDBJ databases">
        <title>Genome sequencing of Acetobacter type strain.</title>
        <authorList>
            <person name="Heo J."/>
            <person name="Lee D."/>
            <person name="Han B.-H."/>
            <person name="Hong S.-B."/>
            <person name="Kwon S.-W."/>
        </authorList>
    </citation>
    <scope>NUCLEOTIDE SEQUENCE [LARGE SCALE GENOMIC DNA]</scope>
    <source>
        <strain evidence="6 7">KACC 21253</strain>
    </source>
</reference>
<dbReference type="InterPro" id="IPR002579">
    <property type="entry name" value="Met_Sox_Rdtase_MsrB_dom"/>
</dbReference>
<dbReference type="SUPFAM" id="SSF51316">
    <property type="entry name" value="Mss4-like"/>
    <property type="match status" value="1"/>
</dbReference>
<dbReference type="PANTHER" id="PTHR10173:SF57">
    <property type="entry name" value="PEPTIDE-METHIONINE (R)-S-OXIDE REDUCTASE"/>
    <property type="match status" value="1"/>
</dbReference>
<comment type="catalytic activity">
    <reaction evidence="3">
        <text>L-methionyl-[protein] + [thioredoxin]-disulfide + H2O = L-methionyl-(R)-S-oxide-[protein] + [thioredoxin]-dithiol</text>
        <dbReference type="Rhea" id="RHEA:24164"/>
        <dbReference type="Rhea" id="RHEA-COMP:10698"/>
        <dbReference type="Rhea" id="RHEA-COMP:10700"/>
        <dbReference type="Rhea" id="RHEA-COMP:12313"/>
        <dbReference type="Rhea" id="RHEA-COMP:12314"/>
        <dbReference type="ChEBI" id="CHEBI:15377"/>
        <dbReference type="ChEBI" id="CHEBI:16044"/>
        <dbReference type="ChEBI" id="CHEBI:29950"/>
        <dbReference type="ChEBI" id="CHEBI:45764"/>
        <dbReference type="ChEBI" id="CHEBI:50058"/>
        <dbReference type="EC" id="1.8.4.12"/>
    </reaction>
</comment>
<feature type="domain" description="MsrB" evidence="5">
    <location>
        <begin position="8"/>
        <end position="129"/>
    </location>
</feature>
<evidence type="ECO:0000313" key="6">
    <source>
        <dbReference type="EMBL" id="MCX2564347.1"/>
    </source>
</evidence>
<evidence type="ECO:0000256" key="2">
    <source>
        <dbReference type="ARBA" id="ARBA00023002"/>
    </source>
</evidence>
<evidence type="ECO:0000256" key="4">
    <source>
        <dbReference type="SAM" id="MobiDB-lite"/>
    </source>
</evidence>
<sequence length="131" mass="13964">MTYKAVNEACGVHRLTSQQESVLRERGTEPPNSSKLNSEKRSGTYSCIGCGSTLFVSGTKYESGSGWPSFYAPVSGAVESMVDISNGLVRTEVVCSVCKGHLGHVFPDGPPPTGDRYCINGIVLDFLPDEG</sequence>
<keyword evidence="7" id="KW-1185">Reference proteome</keyword>
<evidence type="ECO:0000313" key="7">
    <source>
        <dbReference type="Proteomes" id="UP001301152"/>
    </source>
</evidence>
<proteinExistence type="predicted"/>
<dbReference type="RefSeq" id="WP_086553716.1">
    <property type="nucleotide sequence ID" value="NZ_JAERKX010000006.1"/>
</dbReference>
<gene>
    <name evidence="6" type="primary">msrB</name>
    <name evidence="6" type="ORF">OQ497_10295</name>
</gene>
<dbReference type="EMBL" id="JAPIUZ010000005">
    <property type="protein sequence ID" value="MCX2564347.1"/>
    <property type="molecule type" value="Genomic_DNA"/>
</dbReference>
<evidence type="ECO:0000259" key="5">
    <source>
        <dbReference type="PROSITE" id="PS51790"/>
    </source>
</evidence>
<comment type="caution">
    <text evidence="6">The sequence shown here is derived from an EMBL/GenBank/DDBJ whole genome shotgun (WGS) entry which is preliminary data.</text>
</comment>
<dbReference type="GO" id="GO:0033743">
    <property type="term" value="F:peptide-methionine (R)-S-oxide reductase activity"/>
    <property type="evidence" value="ECO:0007669"/>
    <property type="project" value="UniProtKB-EC"/>
</dbReference>
<dbReference type="NCBIfam" id="TIGR00357">
    <property type="entry name" value="peptide-methionine (R)-S-oxide reductase MsrB"/>
    <property type="match status" value="1"/>
</dbReference>
<dbReference type="PANTHER" id="PTHR10173">
    <property type="entry name" value="METHIONINE SULFOXIDE REDUCTASE"/>
    <property type="match status" value="1"/>
</dbReference>
<evidence type="ECO:0000256" key="1">
    <source>
        <dbReference type="ARBA" id="ARBA00012499"/>
    </source>
</evidence>
<protein>
    <recommendedName>
        <fullName evidence="1">peptide-methionine (R)-S-oxide reductase</fullName>
        <ecNumber evidence="1">1.8.4.12</ecNumber>
    </recommendedName>
</protein>
<keyword evidence="2 6" id="KW-0560">Oxidoreductase</keyword>
<name>A0ABT3QGD3_9PROT</name>
<dbReference type="PROSITE" id="PS51790">
    <property type="entry name" value="MSRB"/>
    <property type="match status" value="1"/>
</dbReference>
<dbReference type="InterPro" id="IPR011057">
    <property type="entry name" value="Mss4-like_sf"/>
</dbReference>
<dbReference type="InterPro" id="IPR028427">
    <property type="entry name" value="Met_Sox_Rdtase_MsrB"/>
</dbReference>
<feature type="region of interest" description="Disordered" evidence="4">
    <location>
        <begin position="18"/>
        <end position="42"/>
    </location>
</feature>